<dbReference type="InterPro" id="IPR036164">
    <property type="entry name" value="bL21-like_sf"/>
</dbReference>
<organism evidence="8 9">
    <name type="scientific">Brockia lithotrophica</name>
    <dbReference type="NCBI Taxonomy" id="933949"/>
    <lineage>
        <taxon>Bacteria</taxon>
        <taxon>Bacillati</taxon>
        <taxon>Bacillota</taxon>
        <taxon>Bacilli</taxon>
        <taxon>Bacillales</taxon>
        <taxon>Bacillales Family X. Incertae Sedis</taxon>
        <taxon>Brockia</taxon>
    </lineage>
</organism>
<dbReference type="InterPro" id="IPR001787">
    <property type="entry name" value="Ribosomal_bL21"/>
</dbReference>
<comment type="caution">
    <text evidence="8">The sequence shown here is derived from an EMBL/GenBank/DDBJ whole genome shotgun (WGS) entry which is preliminary data.</text>
</comment>
<gene>
    <name evidence="6" type="primary">rplU</name>
    <name evidence="8" type="ORF">BLITH_1027</name>
</gene>
<dbReference type="InterPro" id="IPR018258">
    <property type="entry name" value="Ribosomal_bL21_CS"/>
</dbReference>
<evidence type="ECO:0000256" key="2">
    <source>
        <dbReference type="ARBA" id="ARBA00022730"/>
    </source>
</evidence>
<keyword evidence="5 6" id="KW-0687">Ribonucleoprotein</keyword>
<dbReference type="EMBL" id="PEBW01000003">
    <property type="protein sequence ID" value="PTQ52060.1"/>
    <property type="molecule type" value="Genomic_DNA"/>
</dbReference>
<dbReference type="PROSITE" id="PS01169">
    <property type="entry name" value="RIBOSOMAL_L21"/>
    <property type="match status" value="1"/>
</dbReference>
<dbReference type="Proteomes" id="UP000244016">
    <property type="component" value="Unassembled WGS sequence"/>
</dbReference>
<dbReference type="SUPFAM" id="SSF141091">
    <property type="entry name" value="L21p-like"/>
    <property type="match status" value="1"/>
</dbReference>
<comment type="subunit">
    <text evidence="6">Part of the 50S ribosomal subunit. Contacts protein L20.</text>
</comment>
<keyword evidence="3 6" id="KW-0694">RNA-binding</keyword>
<dbReference type="InterPro" id="IPR028909">
    <property type="entry name" value="bL21-like"/>
</dbReference>
<evidence type="ECO:0000256" key="1">
    <source>
        <dbReference type="ARBA" id="ARBA00008563"/>
    </source>
</evidence>
<keyword evidence="2 6" id="KW-0699">rRNA-binding</keyword>
<dbReference type="HAMAP" id="MF_01363">
    <property type="entry name" value="Ribosomal_bL21"/>
    <property type="match status" value="1"/>
</dbReference>
<proteinExistence type="inferred from homology"/>
<protein>
    <recommendedName>
        <fullName evidence="6">Large ribosomal subunit protein bL21</fullName>
    </recommendedName>
</protein>
<evidence type="ECO:0000256" key="6">
    <source>
        <dbReference type="HAMAP-Rule" id="MF_01363"/>
    </source>
</evidence>
<dbReference type="PANTHER" id="PTHR21349">
    <property type="entry name" value="50S RIBOSOMAL PROTEIN L21"/>
    <property type="match status" value="1"/>
</dbReference>
<dbReference type="GO" id="GO:0005840">
    <property type="term" value="C:ribosome"/>
    <property type="evidence" value="ECO:0007669"/>
    <property type="project" value="UniProtKB-KW"/>
</dbReference>
<keyword evidence="4 6" id="KW-0689">Ribosomal protein</keyword>
<name>A0A2T5G7A0_9BACL</name>
<dbReference type="GO" id="GO:1990904">
    <property type="term" value="C:ribonucleoprotein complex"/>
    <property type="evidence" value="ECO:0007669"/>
    <property type="project" value="UniProtKB-KW"/>
</dbReference>
<sequence>MWGGISVYAIVETGGKQVRVEPGKWIDVEKLSGEEGAEVVLDRVLLVADDSGVVVGTPYVPGARVRAQIVKHGRGKKIIVFKYKPKKNYRKKQGHRQPFTRLMITAIER</sequence>
<comment type="similarity">
    <text evidence="1 6 7">Belongs to the bacterial ribosomal protein bL21 family.</text>
</comment>
<evidence type="ECO:0000313" key="9">
    <source>
        <dbReference type="Proteomes" id="UP000244016"/>
    </source>
</evidence>
<dbReference type="GO" id="GO:0006412">
    <property type="term" value="P:translation"/>
    <property type="evidence" value="ECO:0007669"/>
    <property type="project" value="UniProtKB-UniRule"/>
</dbReference>
<dbReference type="GO" id="GO:0019843">
    <property type="term" value="F:rRNA binding"/>
    <property type="evidence" value="ECO:0007669"/>
    <property type="project" value="UniProtKB-UniRule"/>
</dbReference>
<evidence type="ECO:0000313" key="8">
    <source>
        <dbReference type="EMBL" id="PTQ52060.1"/>
    </source>
</evidence>
<dbReference type="GO" id="GO:0005737">
    <property type="term" value="C:cytoplasm"/>
    <property type="evidence" value="ECO:0007669"/>
    <property type="project" value="UniProtKB-ARBA"/>
</dbReference>
<evidence type="ECO:0000256" key="3">
    <source>
        <dbReference type="ARBA" id="ARBA00022884"/>
    </source>
</evidence>
<evidence type="ECO:0000256" key="4">
    <source>
        <dbReference type="ARBA" id="ARBA00022980"/>
    </source>
</evidence>
<evidence type="ECO:0000256" key="7">
    <source>
        <dbReference type="RuleBase" id="RU000562"/>
    </source>
</evidence>
<dbReference type="AlphaFoldDB" id="A0A2T5G7A0"/>
<dbReference type="PANTHER" id="PTHR21349:SF0">
    <property type="entry name" value="LARGE RIBOSOMAL SUBUNIT PROTEIN BL21M"/>
    <property type="match status" value="1"/>
</dbReference>
<reference evidence="8 9" key="1">
    <citation type="submission" date="2017-08" db="EMBL/GenBank/DDBJ databases">
        <title>Burning lignite coal seam in the remote Altai Mountains harbors a hydrogen-driven thermophilic microbial community.</title>
        <authorList>
            <person name="Kadnikov V.V."/>
            <person name="Mardanov A.V."/>
            <person name="Ivasenko D."/>
            <person name="Beletsky A.V."/>
            <person name="Karnachuk O.V."/>
            <person name="Ravin N.V."/>
        </authorList>
    </citation>
    <scope>NUCLEOTIDE SEQUENCE [LARGE SCALE GENOMIC DNA]</scope>
    <source>
        <strain evidence="8">AL31</strain>
    </source>
</reference>
<dbReference type="GO" id="GO:0003735">
    <property type="term" value="F:structural constituent of ribosome"/>
    <property type="evidence" value="ECO:0007669"/>
    <property type="project" value="InterPro"/>
</dbReference>
<dbReference type="Pfam" id="PF00829">
    <property type="entry name" value="Ribosomal_L21p"/>
    <property type="match status" value="1"/>
</dbReference>
<accession>A0A2T5G7A0</accession>
<comment type="function">
    <text evidence="6 7">This protein binds to 23S rRNA in the presence of protein L20.</text>
</comment>
<dbReference type="NCBIfam" id="TIGR00061">
    <property type="entry name" value="L21"/>
    <property type="match status" value="1"/>
</dbReference>
<evidence type="ECO:0000256" key="5">
    <source>
        <dbReference type="ARBA" id="ARBA00023274"/>
    </source>
</evidence>